<dbReference type="PIRSF" id="PIRSF036794">
    <property type="entry name" value="UCP_erythr_ester"/>
    <property type="match status" value="1"/>
</dbReference>
<evidence type="ECO:0000256" key="1">
    <source>
        <dbReference type="SAM" id="MobiDB-lite"/>
    </source>
</evidence>
<organism evidence="2 3">
    <name type="scientific">Azohydromonas lata</name>
    <dbReference type="NCBI Taxonomy" id="45677"/>
    <lineage>
        <taxon>Bacteria</taxon>
        <taxon>Pseudomonadati</taxon>
        <taxon>Pseudomonadota</taxon>
        <taxon>Betaproteobacteria</taxon>
        <taxon>Burkholderiales</taxon>
        <taxon>Sphaerotilaceae</taxon>
        <taxon>Azohydromonas</taxon>
    </lineage>
</organism>
<dbReference type="EMBL" id="JAXOJX010000022">
    <property type="protein sequence ID" value="MDZ5457745.1"/>
    <property type="molecule type" value="Genomic_DNA"/>
</dbReference>
<evidence type="ECO:0000313" key="2">
    <source>
        <dbReference type="EMBL" id="MDZ5457745.1"/>
    </source>
</evidence>
<dbReference type="Proteomes" id="UP001293718">
    <property type="component" value="Unassembled WGS sequence"/>
</dbReference>
<comment type="caution">
    <text evidence="2">The sequence shown here is derived from an EMBL/GenBank/DDBJ whole genome shotgun (WGS) entry which is preliminary data.</text>
</comment>
<accession>A0ABU5IGT4</accession>
<feature type="region of interest" description="Disordered" evidence="1">
    <location>
        <begin position="421"/>
        <end position="442"/>
    </location>
</feature>
<evidence type="ECO:0000313" key="3">
    <source>
        <dbReference type="Proteomes" id="UP001293718"/>
    </source>
</evidence>
<dbReference type="SUPFAM" id="SSF159501">
    <property type="entry name" value="EreA/ChaN-like"/>
    <property type="match status" value="1"/>
</dbReference>
<dbReference type="PANTHER" id="PTHR31299">
    <property type="entry name" value="ESTERASE, PUTATIVE (AFU_ORTHOLOGUE AFUA_1G05850)-RELATED"/>
    <property type="match status" value="1"/>
</dbReference>
<gene>
    <name evidence="2" type="ORF">SM757_14290</name>
</gene>
<dbReference type="InterPro" id="IPR007815">
    <property type="entry name" value="Emycin_Estase"/>
</dbReference>
<dbReference type="Gene3D" id="3.40.1660.10">
    <property type="entry name" value="EreA-like (biosynthetic domain)"/>
    <property type="match status" value="1"/>
</dbReference>
<dbReference type="Gene3D" id="3.30.1870.10">
    <property type="entry name" value="EreA-like, domain 2"/>
    <property type="match status" value="1"/>
</dbReference>
<protein>
    <submittedName>
        <fullName evidence="2">Erythromycin esterase family protein</fullName>
    </submittedName>
</protein>
<name>A0ABU5IGT4_9BURK</name>
<dbReference type="InterPro" id="IPR052036">
    <property type="entry name" value="Hydrolase/PRTase-associated"/>
</dbReference>
<dbReference type="PANTHER" id="PTHR31299:SF0">
    <property type="entry name" value="ESTERASE, PUTATIVE (AFU_ORTHOLOGUE AFUA_1G05850)-RELATED"/>
    <property type="match status" value="1"/>
</dbReference>
<dbReference type="CDD" id="cd14728">
    <property type="entry name" value="Ere-like"/>
    <property type="match status" value="1"/>
</dbReference>
<reference evidence="2 3" key="1">
    <citation type="submission" date="2023-11" db="EMBL/GenBank/DDBJ databases">
        <title>Draft genome of Azohydromonas lata strain H1 (DSM1123), a polyhydroxyalkanoate producer.</title>
        <authorList>
            <person name="Traversa D."/>
            <person name="D'Addabbo P."/>
            <person name="Pazzani C."/>
            <person name="Manzari C."/>
            <person name="Chiara M."/>
            <person name="Scrascia M."/>
        </authorList>
    </citation>
    <scope>NUCLEOTIDE SEQUENCE [LARGE SCALE GENOMIC DNA]</scope>
    <source>
        <strain evidence="2 3">H1</strain>
    </source>
</reference>
<sequence>MRHDPALDPVRRAARPLDDLDDVGAIARAAANAHIVLLGEASHGTREFYALRAAITRELIERHGFDGVALEADWPDMLRAHRWVQGGLQDANARQALENFKRFPQWMWRNREFLRLVQWLRSYNDLQPMHKRAGLYGLDLYSLHGSVQAVLTYLEAHEPHMVDEARRRYGCFDHFLEEPQRYGQALHFGLSEGCQREVLQQLQALMAESARQTMGGSAADELFHAQLNALVVRNAERYYRLMFQGSTASWNQRDRHMHQVLERVREHLTRTRGHPARLVVWAHNSHLGDARATEFGGLGQLNLGQLVREAAAPAESFTLGFSTDHGSVAAAPDWDEPVQFMRVTPARADSWESLLHDTGLDLFLLPLQGEDVQRLLAPPRLQRAIGVIYRPDTERQSHYYDASLSQQFDAVLHVDRSHALHPLDGAAPPQLLEEPETFPSGL</sequence>
<dbReference type="RefSeq" id="WP_322465975.1">
    <property type="nucleotide sequence ID" value="NZ_JAXOJX010000022.1"/>
</dbReference>
<dbReference type="InterPro" id="IPR014622">
    <property type="entry name" value="UCP036794_erythomycin"/>
</dbReference>
<keyword evidence="3" id="KW-1185">Reference proteome</keyword>
<proteinExistence type="predicted"/>
<dbReference type="Pfam" id="PF05139">
    <property type="entry name" value="Erythro_esteras"/>
    <property type="match status" value="1"/>
</dbReference>
<dbReference type="Gene3D" id="1.20.1440.30">
    <property type="entry name" value="Biosynthetic Protein domain"/>
    <property type="match status" value="1"/>
</dbReference>